<dbReference type="GO" id="GO:0097510">
    <property type="term" value="P:base-excision repair, AP site formation via deaminated base removal"/>
    <property type="evidence" value="ECO:0007669"/>
    <property type="project" value="TreeGrafter"/>
</dbReference>
<dbReference type="PANTHER" id="PTHR11264:SF0">
    <property type="entry name" value="URACIL-DNA GLYCOSYLASE"/>
    <property type="match status" value="1"/>
</dbReference>
<dbReference type="GO" id="GO:0004844">
    <property type="term" value="F:uracil DNA N-glycosylase activity"/>
    <property type="evidence" value="ECO:0007669"/>
    <property type="project" value="UniProtKB-UniRule"/>
</dbReference>
<name>A0A0R2JXV4_9LACO</name>
<dbReference type="InterPro" id="IPR018085">
    <property type="entry name" value="Ura-DNA_Glyclase_AS"/>
</dbReference>
<dbReference type="InterPro" id="IPR005122">
    <property type="entry name" value="Uracil-DNA_glycosylase-like"/>
</dbReference>
<evidence type="ECO:0000256" key="8">
    <source>
        <dbReference type="ARBA" id="ARBA00023204"/>
    </source>
</evidence>
<comment type="catalytic activity">
    <reaction evidence="1 9 11">
        <text>Hydrolyzes single-stranded DNA or mismatched double-stranded DNA and polynucleotides, releasing free uracil.</text>
        <dbReference type="EC" id="3.2.2.27"/>
    </reaction>
</comment>
<evidence type="ECO:0000256" key="5">
    <source>
        <dbReference type="ARBA" id="ARBA00018429"/>
    </source>
</evidence>
<dbReference type="InterPro" id="IPR002043">
    <property type="entry name" value="UDG_fam1"/>
</dbReference>
<evidence type="ECO:0000256" key="1">
    <source>
        <dbReference type="ARBA" id="ARBA00001400"/>
    </source>
</evidence>
<comment type="subcellular location">
    <subcellularLocation>
        <location evidence="9">Cytoplasm</location>
    </subcellularLocation>
</comment>
<keyword evidence="9" id="KW-0963">Cytoplasm</keyword>
<evidence type="ECO:0000256" key="6">
    <source>
        <dbReference type="ARBA" id="ARBA00022763"/>
    </source>
</evidence>
<dbReference type="GO" id="GO:0005737">
    <property type="term" value="C:cytoplasm"/>
    <property type="evidence" value="ECO:0007669"/>
    <property type="project" value="UniProtKB-SubCell"/>
</dbReference>
<dbReference type="EMBL" id="JQBT01000032">
    <property type="protein sequence ID" value="KRN79271.1"/>
    <property type="molecule type" value="Genomic_DNA"/>
</dbReference>
<comment type="caution">
    <text evidence="13">The sequence shown here is derived from an EMBL/GenBank/DDBJ whole genome shotgun (WGS) entry which is preliminary data.</text>
</comment>
<dbReference type="SMART" id="SM00987">
    <property type="entry name" value="UreE_C"/>
    <property type="match status" value="1"/>
</dbReference>
<dbReference type="PROSITE" id="PS00130">
    <property type="entry name" value="U_DNA_GLYCOSYLASE"/>
    <property type="match status" value="1"/>
</dbReference>
<dbReference type="SUPFAM" id="SSF52141">
    <property type="entry name" value="Uracil-DNA glycosylase-like"/>
    <property type="match status" value="1"/>
</dbReference>
<sequence>MKKVKQFIDNDWWPVLEPEFEKPYYQKLRKFLVEEYNNHTIYPAMQRIFQAFEWTPFSKTKVVILGQDPYHGPHQAIGLSFAVEPSVPVPPSLRNIYKELDHDLGIKPVNHGYLKSWADQGVLLLNSVLTVRDGLAFSHQGKGWEQLTDYAIEQLSKRPEPVVFILWGRAARNKIKLIDTKTNIVIQSAHPSPLSANRGFFGSRPFSKTNAALEAMGEKPINWQLPEHVTISN</sequence>
<evidence type="ECO:0000313" key="14">
    <source>
        <dbReference type="Proteomes" id="UP000051565"/>
    </source>
</evidence>
<dbReference type="SMART" id="SM00986">
    <property type="entry name" value="UDG"/>
    <property type="match status" value="1"/>
</dbReference>
<keyword evidence="7 9" id="KW-0378">Hydrolase</keyword>
<evidence type="ECO:0000256" key="4">
    <source>
        <dbReference type="ARBA" id="ARBA00012030"/>
    </source>
</evidence>
<dbReference type="PATRIC" id="fig|1122148.6.peg.702"/>
<protein>
    <recommendedName>
        <fullName evidence="5 9">Uracil-DNA glycosylase</fullName>
        <shortName evidence="9">UDG</shortName>
        <ecNumber evidence="4 9">3.2.2.27</ecNumber>
    </recommendedName>
</protein>
<keyword evidence="8 9" id="KW-0234">DNA repair</keyword>
<dbReference type="Gene3D" id="3.40.470.10">
    <property type="entry name" value="Uracil-DNA glycosylase-like domain"/>
    <property type="match status" value="1"/>
</dbReference>
<evidence type="ECO:0000256" key="2">
    <source>
        <dbReference type="ARBA" id="ARBA00002631"/>
    </source>
</evidence>
<keyword evidence="6 9" id="KW-0227">DNA damage</keyword>
<dbReference type="Proteomes" id="UP000051565">
    <property type="component" value="Unassembled WGS sequence"/>
</dbReference>
<evidence type="ECO:0000256" key="7">
    <source>
        <dbReference type="ARBA" id="ARBA00022801"/>
    </source>
</evidence>
<dbReference type="EC" id="3.2.2.27" evidence="4 9"/>
<dbReference type="STRING" id="53444.AYR59_06900"/>
<evidence type="ECO:0000259" key="12">
    <source>
        <dbReference type="SMART" id="SM00986"/>
    </source>
</evidence>
<dbReference type="AlphaFoldDB" id="A0A0R2JXV4"/>
<dbReference type="NCBIfam" id="TIGR00628">
    <property type="entry name" value="ung"/>
    <property type="match status" value="1"/>
</dbReference>
<feature type="active site" description="Proton acceptor" evidence="9 10">
    <location>
        <position position="68"/>
    </location>
</feature>
<feature type="domain" description="Uracil-DNA glycosylase-like" evidence="12">
    <location>
        <begin position="53"/>
        <end position="213"/>
    </location>
</feature>
<dbReference type="HAMAP" id="MF_00148">
    <property type="entry name" value="UDG"/>
    <property type="match status" value="1"/>
</dbReference>
<dbReference type="PANTHER" id="PTHR11264">
    <property type="entry name" value="URACIL-DNA GLYCOSYLASE"/>
    <property type="match status" value="1"/>
</dbReference>
<dbReference type="NCBIfam" id="NF003592">
    <property type="entry name" value="PRK05254.1-5"/>
    <property type="match status" value="1"/>
</dbReference>
<evidence type="ECO:0000313" key="13">
    <source>
        <dbReference type="EMBL" id="KRN79271.1"/>
    </source>
</evidence>
<organism evidence="13 14">
    <name type="scientific">Fructilactobacillus lindneri DSM 20690 = JCM 11027</name>
    <dbReference type="NCBI Taxonomy" id="1122148"/>
    <lineage>
        <taxon>Bacteria</taxon>
        <taxon>Bacillati</taxon>
        <taxon>Bacillota</taxon>
        <taxon>Bacilli</taxon>
        <taxon>Lactobacillales</taxon>
        <taxon>Lactobacillaceae</taxon>
        <taxon>Fructilactobacillus</taxon>
    </lineage>
</organism>
<evidence type="ECO:0000256" key="3">
    <source>
        <dbReference type="ARBA" id="ARBA00008184"/>
    </source>
</evidence>
<dbReference type="NCBIfam" id="NF003588">
    <property type="entry name" value="PRK05254.1-1"/>
    <property type="match status" value="1"/>
</dbReference>
<evidence type="ECO:0000256" key="10">
    <source>
        <dbReference type="PROSITE-ProRule" id="PRU10072"/>
    </source>
</evidence>
<proteinExistence type="inferred from homology"/>
<comment type="function">
    <text evidence="2 9 11">Excises uracil residues from the DNA which can arise as a result of misincorporation of dUMP residues by DNA polymerase or due to deamination of cytosine.</text>
</comment>
<dbReference type="CDD" id="cd10027">
    <property type="entry name" value="UDG-F1-like"/>
    <property type="match status" value="1"/>
</dbReference>
<dbReference type="FunFam" id="3.40.470.10:FF:000001">
    <property type="entry name" value="Uracil-DNA glycosylase"/>
    <property type="match status" value="1"/>
</dbReference>
<gene>
    <name evidence="9" type="primary">ung</name>
    <name evidence="13" type="ORF">IV52_GL000680</name>
</gene>
<accession>A0A0R2JXV4</accession>
<dbReference type="InterPro" id="IPR036895">
    <property type="entry name" value="Uracil-DNA_glycosylase-like_sf"/>
</dbReference>
<evidence type="ECO:0000256" key="9">
    <source>
        <dbReference type="HAMAP-Rule" id="MF_00148"/>
    </source>
</evidence>
<comment type="similarity">
    <text evidence="3 9 11">Belongs to the uracil-DNA glycosylase (UDG) superfamily. UNG family.</text>
</comment>
<reference evidence="13 14" key="1">
    <citation type="journal article" date="2015" name="Genome Announc.">
        <title>Expanding the biotechnology potential of lactobacilli through comparative genomics of 213 strains and associated genera.</title>
        <authorList>
            <person name="Sun Z."/>
            <person name="Harris H.M."/>
            <person name="McCann A."/>
            <person name="Guo C."/>
            <person name="Argimon S."/>
            <person name="Zhang W."/>
            <person name="Yang X."/>
            <person name="Jeffery I.B."/>
            <person name="Cooney J.C."/>
            <person name="Kagawa T.F."/>
            <person name="Liu W."/>
            <person name="Song Y."/>
            <person name="Salvetti E."/>
            <person name="Wrobel A."/>
            <person name="Rasinkangas P."/>
            <person name="Parkhill J."/>
            <person name="Rea M.C."/>
            <person name="O'Sullivan O."/>
            <person name="Ritari J."/>
            <person name="Douillard F.P."/>
            <person name="Paul Ross R."/>
            <person name="Yang R."/>
            <person name="Briner A.E."/>
            <person name="Felis G.E."/>
            <person name="de Vos W.M."/>
            <person name="Barrangou R."/>
            <person name="Klaenhammer T.R."/>
            <person name="Caufield P.W."/>
            <person name="Cui Y."/>
            <person name="Zhang H."/>
            <person name="O'Toole P.W."/>
        </authorList>
    </citation>
    <scope>NUCLEOTIDE SEQUENCE [LARGE SCALE GENOMIC DNA]</scope>
    <source>
        <strain evidence="13 14">DSM 20690</strain>
    </source>
</reference>
<dbReference type="Pfam" id="PF03167">
    <property type="entry name" value="UDG"/>
    <property type="match status" value="1"/>
</dbReference>
<evidence type="ECO:0000256" key="11">
    <source>
        <dbReference type="RuleBase" id="RU003780"/>
    </source>
</evidence>
<dbReference type="NCBIfam" id="NF003591">
    <property type="entry name" value="PRK05254.1-4"/>
    <property type="match status" value="1"/>
</dbReference>
<dbReference type="NCBIfam" id="NF003589">
    <property type="entry name" value="PRK05254.1-2"/>
    <property type="match status" value="1"/>
</dbReference>
<keyword evidence="14" id="KW-1185">Reference proteome</keyword>